<comment type="similarity">
    <text evidence="2">Belongs to the ABC transporter superfamily.</text>
</comment>
<dbReference type="EMBL" id="JYGN01000007">
    <property type="protein sequence ID" value="KJQ63106.1"/>
    <property type="molecule type" value="Genomic_DNA"/>
</dbReference>
<dbReference type="PANTHER" id="PTHR43166:SF9">
    <property type="entry name" value="GLUTAMATE_ASPARTATE IMPORT ATP-BINDING PROTEIN GLTL"/>
    <property type="match status" value="1"/>
</dbReference>
<evidence type="ECO:0000313" key="10">
    <source>
        <dbReference type="Proteomes" id="UP000033375"/>
    </source>
</evidence>
<evidence type="ECO:0000256" key="2">
    <source>
        <dbReference type="ARBA" id="ARBA00005417"/>
    </source>
</evidence>
<gene>
    <name evidence="9" type="ORF">TZ88_01632</name>
</gene>
<evidence type="ECO:0000313" key="9">
    <source>
        <dbReference type="EMBL" id="KJQ63106.1"/>
    </source>
</evidence>
<sequence>MKERIKMEKIIKLENVSLAKQGQTILKNLNWQVNKGEHWAILGLNGSGKSTLLRLLMAEHWKTQGKVTVLGTEFGAGDIPQLRTKIGVVGSFIAERLPSHLTAEEIVLTGKYKSSILYAAYGQTELNQAREMLTSIGGQDLIGRSYASLSQGEKQLLLIARSLMEEPELLILDEATSGLDLFARERLLNQIKKITQMDQAPTILYVTHHVEEITSAIDHVLLLKEGEIIAQGPKDDILQKEVIDRFYPQPVELIELGEGRYFIKVEGNSL</sequence>
<dbReference type="Pfam" id="PF00005">
    <property type="entry name" value="ABC_tran"/>
    <property type="match status" value="1"/>
</dbReference>
<proteinExistence type="inferred from homology"/>
<dbReference type="PANTHER" id="PTHR43166">
    <property type="entry name" value="AMINO ACID IMPORT ATP-BINDING PROTEIN"/>
    <property type="match status" value="1"/>
</dbReference>
<dbReference type="InterPro" id="IPR050086">
    <property type="entry name" value="MetN_ABC_transporter-like"/>
</dbReference>
<dbReference type="SMART" id="SM00382">
    <property type="entry name" value="AAA"/>
    <property type="match status" value="1"/>
</dbReference>
<dbReference type="InterPro" id="IPR017871">
    <property type="entry name" value="ABC_transporter-like_CS"/>
</dbReference>
<dbReference type="GO" id="GO:0016887">
    <property type="term" value="F:ATP hydrolysis activity"/>
    <property type="evidence" value="ECO:0007669"/>
    <property type="project" value="InterPro"/>
</dbReference>
<dbReference type="Proteomes" id="UP000033375">
    <property type="component" value="Unassembled WGS sequence"/>
</dbReference>
<dbReference type="CDD" id="cd00267">
    <property type="entry name" value="ABC_ATPase"/>
    <property type="match status" value="1"/>
</dbReference>
<accession>A0AB34S7B4</accession>
<name>A0AB34S7B4_STRGN</name>
<dbReference type="InterPro" id="IPR027417">
    <property type="entry name" value="P-loop_NTPase"/>
</dbReference>
<dbReference type="InterPro" id="IPR003439">
    <property type="entry name" value="ABC_transporter-like_ATP-bd"/>
</dbReference>
<evidence type="ECO:0000256" key="5">
    <source>
        <dbReference type="ARBA" id="ARBA00022741"/>
    </source>
</evidence>
<dbReference type="PROSITE" id="PS00211">
    <property type="entry name" value="ABC_TRANSPORTER_1"/>
    <property type="match status" value="1"/>
</dbReference>
<comment type="subcellular location">
    <subcellularLocation>
        <location evidence="1">Cell membrane</location>
        <topology evidence="1">Peripheral membrane protein</topology>
    </subcellularLocation>
</comment>
<organism evidence="9 10">
    <name type="scientific">Streptococcus gordonii</name>
    <dbReference type="NCBI Taxonomy" id="1302"/>
    <lineage>
        <taxon>Bacteria</taxon>
        <taxon>Bacillati</taxon>
        <taxon>Bacillota</taxon>
        <taxon>Bacilli</taxon>
        <taxon>Lactobacillales</taxon>
        <taxon>Streptococcaceae</taxon>
        <taxon>Streptococcus</taxon>
    </lineage>
</organism>
<dbReference type="Gene3D" id="3.40.50.300">
    <property type="entry name" value="P-loop containing nucleotide triphosphate hydrolases"/>
    <property type="match status" value="1"/>
</dbReference>
<evidence type="ECO:0000256" key="3">
    <source>
        <dbReference type="ARBA" id="ARBA00022448"/>
    </source>
</evidence>
<evidence type="ECO:0000256" key="4">
    <source>
        <dbReference type="ARBA" id="ARBA00022475"/>
    </source>
</evidence>
<keyword evidence="5" id="KW-0547">Nucleotide-binding</keyword>
<dbReference type="AlphaFoldDB" id="A0AB34S7B4"/>
<keyword evidence="7" id="KW-0472">Membrane</keyword>
<keyword evidence="3" id="KW-0813">Transport</keyword>
<dbReference type="PROSITE" id="PS50893">
    <property type="entry name" value="ABC_TRANSPORTER_2"/>
    <property type="match status" value="1"/>
</dbReference>
<dbReference type="InterPro" id="IPR003593">
    <property type="entry name" value="AAA+_ATPase"/>
</dbReference>
<reference evidence="9 10" key="1">
    <citation type="submission" date="2015-02" db="EMBL/GenBank/DDBJ databases">
        <title>Evolution of amylase-binding proteins of oral streptococcal species.</title>
        <authorList>
            <person name="Haase E.M."/>
        </authorList>
    </citation>
    <scope>NUCLEOTIDE SEQUENCE [LARGE SCALE GENOMIC DNA]</scope>
    <source>
        <strain evidence="10">UB10712</strain>
    </source>
</reference>
<feature type="domain" description="ABC transporter" evidence="8">
    <location>
        <begin position="11"/>
        <end position="250"/>
    </location>
</feature>
<keyword evidence="6 9" id="KW-0067">ATP-binding</keyword>
<evidence type="ECO:0000256" key="1">
    <source>
        <dbReference type="ARBA" id="ARBA00004202"/>
    </source>
</evidence>
<dbReference type="GO" id="GO:0005886">
    <property type="term" value="C:plasma membrane"/>
    <property type="evidence" value="ECO:0007669"/>
    <property type="project" value="UniProtKB-SubCell"/>
</dbReference>
<evidence type="ECO:0000256" key="7">
    <source>
        <dbReference type="ARBA" id="ARBA00023136"/>
    </source>
</evidence>
<dbReference type="SUPFAM" id="SSF52540">
    <property type="entry name" value="P-loop containing nucleoside triphosphate hydrolases"/>
    <property type="match status" value="1"/>
</dbReference>
<comment type="caution">
    <text evidence="9">The sequence shown here is derived from an EMBL/GenBank/DDBJ whole genome shotgun (WGS) entry which is preliminary data.</text>
</comment>
<dbReference type="GO" id="GO:0005524">
    <property type="term" value="F:ATP binding"/>
    <property type="evidence" value="ECO:0007669"/>
    <property type="project" value="UniProtKB-KW"/>
</dbReference>
<evidence type="ECO:0000259" key="8">
    <source>
        <dbReference type="PROSITE" id="PS50893"/>
    </source>
</evidence>
<keyword evidence="4" id="KW-1003">Cell membrane</keyword>
<protein>
    <submittedName>
        <fullName evidence="9">ABC transporter ATP-binding protein</fullName>
    </submittedName>
</protein>
<evidence type="ECO:0000256" key="6">
    <source>
        <dbReference type="ARBA" id="ARBA00022840"/>
    </source>
</evidence>